<evidence type="ECO:0000313" key="3">
    <source>
        <dbReference type="Proteomes" id="UP000019140"/>
    </source>
</evidence>
<proteinExistence type="predicted"/>
<dbReference type="AlphaFoldDB" id="W4M787"/>
<name>W4M787_9BACT</name>
<protein>
    <submittedName>
        <fullName evidence="2">Uncharacterized protein</fullName>
    </submittedName>
</protein>
<evidence type="ECO:0000256" key="1">
    <source>
        <dbReference type="SAM" id="SignalP"/>
    </source>
</evidence>
<accession>W4M787</accession>
<reference evidence="2 3" key="1">
    <citation type="journal article" date="2014" name="Nature">
        <title>An environmental bacterial taxon with a large and distinct metabolic repertoire.</title>
        <authorList>
            <person name="Wilson M.C."/>
            <person name="Mori T."/>
            <person name="Ruckert C."/>
            <person name="Uria A.R."/>
            <person name="Helf M.J."/>
            <person name="Takada K."/>
            <person name="Gernert C."/>
            <person name="Steffens U.A."/>
            <person name="Heycke N."/>
            <person name="Schmitt S."/>
            <person name="Rinke C."/>
            <person name="Helfrich E.J."/>
            <person name="Brachmann A.O."/>
            <person name="Gurgui C."/>
            <person name="Wakimoto T."/>
            <person name="Kracht M."/>
            <person name="Crusemann M."/>
            <person name="Hentschel U."/>
            <person name="Abe I."/>
            <person name="Matsunaga S."/>
            <person name="Kalinowski J."/>
            <person name="Takeyama H."/>
            <person name="Piel J."/>
        </authorList>
    </citation>
    <scope>NUCLEOTIDE SEQUENCE [LARGE SCALE GENOMIC DNA]</scope>
    <source>
        <strain evidence="3">TSY2</strain>
    </source>
</reference>
<feature type="signal peptide" evidence="1">
    <location>
        <begin position="1"/>
        <end position="21"/>
    </location>
</feature>
<keyword evidence="3" id="KW-1185">Reference proteome</keyword>
<gene>
    <name evidence="2" type="ORF">ETSY2_19440</name>
</gene>
<evidence type="ECO:0000313" key="2">
    <source>
        <dbReference type="EMBL" id="ETX06043.1"/>
    </source>
</evidence>
<comment type="caution">
    <text evidence="2">The sequence shown here is derived from an EMBL/GenBank/DDBJ whole genome shotgun (WGS) entry which is preliminary data.</text>
</comment>
<dbReference type="Proteomes" id="UP000019140">
    <property type="component" value="Unassembled WGS sequence"/>
</dbReference>
<organism evidence="2 3">
    <name type="scientific">Candidatus Entotheonella gemina</name>
    <dbReference type="NCBI Taxonomy" id="1429439"/>
    <lineage>
        <taxon>Bacteria</taxon>
        <taxon>Pseudomonadati</taxon>
        <taxon>Nitrospinota/Tectimicrobiota group</taxon>
        <taxon>Candidatus Tectimicrobiota</taxon>
        <taxon>Candidatus Entotheonellia</taxon>
        <taxon>Candidatus Entotheonellales</taxon>
        <taxon>Candidatus Entotheonellaceae</taxon>
        <taxon>Candidatus Entotheonella</taxon>
    </lineage>
</organism>
<keyword evidence="1" id="KW-0732">Signal</keyword>
<dbReference type="PROSITE" id="PS51257">
    <property type="entry name" value="PROKAR_LIPOPROTEIN"/>
    <property type="match status" value="1"/>
</dbReference>
<dbReference type="EMBL" id="AZHX01000796">
    <property type="protein sequence ID" value="ETX06043.1"/>
    <property type="molecule type" value="Genomic_DNA"/>
</dbReference>
<feature type="chain" id="PRO_5004845146" evidence="1">
    <location>
        <begin position="22"/>
        <end position="205"/>
    </location>
</feature>
<dbReference type="HOGENOM" id="CLU_115747_0_0_7"/>
<sequence>MRQYQLSIVLSLLLGISACSSSGLFRSAAHEQTFREQFGQRQWYTAITLRPYAHPGGYLIDLTGTIAEEQFDTYRAATSIPFGSRIRLIDVANDAVLARIEGYDEVLRILVSTQRGTADDVANEVGILLSPDPPLPAVRAAMRDFVARHQIARGMSWREVYMSWGQPDKAQVMPSSSGTLEEWVYFDKRMHLFLENGYVTNWQQM</sequence>